<evidence type="ECO:0000313" key="9">
    <source>
        <dbReference type="Proteomes" id="UP000198642"/>
    </source>
</evidence>
<dbReference type="InterPro" id="IPR013249">
    <property type="entry name" value="RNA_pol_sigma70_r4_t2"/>
</dbReference>
<dbReference type="PANTHER" id="PTHR43133">
    <property type="entry name" value="RNA POLYMERASE ECF-TYPE SIGMA FACTO"/>
    <property type="match status" value="1"/>
</dbReference>
<keyword evidence="5" id="KW-0804">Transcription</keyword>
<dbReference type="GO" id="GO:0016987">
    <property type="term" value="F:sigma factor activity"/>
    <property type="evidence" value="ECO:0007669"/>
    <property type="project" value="UniProtKB-KW"/>
</dbReference>
<dbReference type="InterPro" id="IPR014284">
    <property type="entry name" value="RNA_pol_sigma-70_dom"/>
</dbReference>
<dbReference type="InterPro" id="IPR007627">
    <property type="entry name" value="RNA_pol_sigma70_r2"/>
</dbReference>
<organism evidence="8 9">
    <name type="scientific">Lentibacillus halodurans</name>
    <dbReference type="NCBI Taxonomy" id="237679"/>
    <lineage>
        <taxon>Bacteria</taxon>
        <taxon>Bacillati</taxon>
        <taxon>Bacillota</taxon>
        <taxon>Bacilli</taxon>
        <taxon>Bacillales</taxon>
        <taxon>Bacillaceae</taxon>
        <taxon>Lentibacillus</taxon>
    </lineage>
</organism>
<accession>A0A1I1A9B7</accession>
<evidence type="ECO:0000256" key="5">
    <source>
        <dbReference type="ARBA" id="ARBA00023163"/>
    </source>
</evidence>
<evidence type="ECO:0000256" key="2">
    <source>
        <dbReference type="ARBA" id="ARBA00023015"/>
    </source>
</evidence>
<gene>
    <name evidence="8" type="ORF">SAMN04488072_11780</name>
</gene>
<dbReference type="Pfam" id="PF08281">
    <property type="entry name" value="Sigma70_r4_2"/>
    <property type="match status" value="1"/>
</dbReference>
<keyword evidence="4" id="KW-0238">DNA-binding</keyword>
<dbReference type="Gene3D" id="1.10.10.10">
    <property type="entry name" value="Winged helix-like DNA-binding domain superfamily/Winged helix DNA-binding domain"/>
    <property type="match status" value="1"/>
</dbReference>
<evidence type="ECO:0000313" key="8">
    <source>
        <dbReference type="EMBL" id="SFB34564.1"/>
    </source>
</evidence>
<sequence length="268" mass="31005">MRPHVQKTLAEANENFENAVQPYLKDLVNYCQSLMKSTWDGEDLMQETLTKAYKSWIGTPKSMSKAYLFRIASNTWIDEYRKRKPDVDFNQDISERMAKKEMNPDVMFSAMEMLLRELTPKQRVAMLLSGMDYTAQEIAEMTRTSEGAVKAALHRARRSLNRVKKEDDLNMDHDRVITYVTAIRNGKPEKLIDLFQKEMLEPHQMSVPYVQMVSGPRVAIQQISRVGVSYLLVAIQVKNGNLLFIPFYRSEWLSSLTWLTQESSSFAS</sequence>
<evidence type="ECO:0000259" key="7">
    <source>
        <dbReference type="Pfam" id="PF08281"/>
    </source>
</evidence>
<name>A0A1I1A9B7_9BACI</name>
<keyword evidence="3" id="KW-0731">Sigma factor</keyword>
<dbReference type="AlphaFoldDB" id="A0A1I1A9B7"/>
<feature type="domain" description="RNA polymerase sigma factor 70 region 4 type 2" evidence="7">
    <location>
        <begin position="110"/>
        <end position="160"/>
    </location>
</feature>
<dbReference type="EMBL" id="FOJW01000017">
    <property type="protein sequence ID" value="SFB34564.1"/>
    <property type="molecule type" value="Genomic_DNA"/>
</dbReference>
<evidence type="ECO:0000256" key="3">
    <source>
        <dbReference type="ARBA" id="ARBA00023082"/>
    </source>
</evidence>
<reference evidence="8 9" key="1">
    <citation type="submission" date="2016-10" db="EMBL/GenBank/DDBJ databases">
        <authorList>
            <person name="de Groot N.N."/>
        </authorList>
    </citation>
    <scope>NUCLEOTIDE SEQUENCE [LARGE SCALE GENOMIC DNA]</scope>
    <source>
        <strain evidence="8 9">CGMCC 1.3702</strain>
    </source>
</reference>
<dbReference type="InterPro" id="IPR039425">
    <property type="entry name" value="RNA_pol_sigma-70-like"/>
</dbReference>
<evidence type="ECO:0000256" key="4">
    <source>
        <dbReference type="ARBA" id="ARBA00023125"/>
    </source>
</evidence>
<protein>
    <submittedName>
        <fullName evidence="8">Sigma-70 region 2</fullName>
    </submittedName>
</protein>
<dbReference type="Pfam" id="PF04542">
    <property type="entry name" value="Sigma70_r2"/>
    <property type="match status" value="1"/>
</dbReference>
<dbReference type="GO" id="GO:0003677">
    <property type="term" value="F:DNA binding"/>
    <property type="evidence" value="ECO:0007669"/>
    <property type="project" value="UniProtKB-KW"/>
</dbReference>
<dbReference type="InterPro" id="IPR036388">
    <property type="entry name" value="WH-like_DNA-bd_sf"/>
</dbReference>
<dbReference type="SUPFAM" id="SSF88946">
    <property type="entry name" value="Sigma2 domain of RNA polymerase sigma factors"/>
    <property type="match status" value="1"/>
</dbReference>
<dbReference type="InterPro" id="IPR013324">
    <property type="entry name" value="RNA_pol_sigma_r3/r4-like"/>
</dbReference>
<dbReference type="PANTHER" id="PTHR43133:SF8">
    <property type="entry name" value="RNA POLYMERASE SIGMA FACTOR HI_1459-RELATED"/>
    <property type="match status" value="1"/>
</dbReference>
<evidence type="ECO:0000259" key="6">
    <source>
        <dbReference type="Pfam" id="PF04542"/>
    </source>
</evidence>
<dbReference type="Gene3D" id="1.10.1740.10">
    <property type="match status" value="1"/>
</dbReference>
<proteinExistence type="inferred from homology"/>
<dbReference type="STRING" id="237679.SAMN04488072_11780"/>
<keyword evidence="9" id="KW-1185">Reference proteome</keyword>
<dbReference type="GO" id="GO:0006352">
    <property type="term" value="P:DNA-templated transcription initiation"/>
    <property type="evidence" value="ECO:0007669"/>
    <property type="project" value="InterPro"/>
</dbReference>
<dbReference type="RefSeq" id="WP_090240956.1">
    <property type="nucleotide sequence ID" value="NZ_FOJW01000017.1"/>
</dbReference>
<keyword evidence="2" id="KW-0805">Transcription regulation</keyword>
<dbReference type="SUPFAM" id="SSF88659">
    <property type="entry name" value="Sigma3 and sigma4 domains of RNA polymerase sigma factors"/>
    <property type="match status" value="1"/>
</dbReference>
<dbReference type="Proteomes" id="UP000198642">
    <property type="component" value="Unassembled WGS sequence"/>
</dbReference>
<dbReference type="NCBIfam" id="TIGR02937">
    <property type="entry name" value="sigma70-ECF"/>
    <property type="match status" value="1"/>
</dbReference>
<dbReference type="InterPro" id="IPR013325">
    <property type="entry name" value="RNA_pol_sigma_r2"/>
</dbReference>
<dbReference type="OrthoDB" id="2381154at2"/>
<feature type="domain" description="RNA polymerase sigma-70 region 2" evidence="6">
    <location>
        <begin position="20"/>
        <end position="84"/>
    </location>
</feature>
<comment type="similarity">
    <text evidence="1">Belongs to the sigma-70 factor family. ECF subfamily.</text>
</comment>
<evidence type="ECO:0000256" key="1">
    <source>
        <dbReference type="ARBA" id="ARBA00010641"/>
    </source>
</evidence>